<dbReference type="AlphaFoldDB" id="A0A1Q8QGX7"/>
<accession>A0A1Q8QGX7</accession>
<dbReference type="OrthoDB" id="1798255at2"/>
<dbReference type="EMBL" id="MLBF01000108">
    <property type="protein sequence ID" value="OLN25598.1"/>
    <property type="molecule type" value="Genomic_DNA"/>
</dbReference>
<sequence length="99" mass="11222">MGSKRNQTIAIARFLAYKNDLNKRLEAMTDEQYMKKPIGLEVGQYVEDLLKYCPESTVDTVLKHQDDLILRLGEDYLSIVAFMPYAEGGGIHAGQQAQR</sequence>
<organism evidence="2 3">
    <name type="scientific">Desulfosporosinus metallidurans</name>
    <dbReference type="NCBI Taxonomy" id="1888891"/>
    <lineage>
        <taxon>Bacteria</taxon>
        <taxon>Bacillati</taxon>
        <taxon>Bacillota</taxon>
        <taxon>Clostridia</taxon>
        <taxon>Eubacteriales</taxon>
        <taxon>Desulfitobacteriaceae</taxon>
        <taxon>Desulfosporosinus</taxon>
    </lineage>
</organism>
<evidence type="ECO:0000313" key="2">
    <source>
        <dbReference type="EMBL" id="OLN26575.1"/>
    </source>
</evidence>
<dbReference type="RefSeq" id="WP_075367191.1">
    <property type="nucleotide sequence ID" value="NZ_MLBF01000074.1"/>
</dbReference>
<dbReference type="EMBL" id="MLBF01000074">
    <property type="protein sequence ID" value="OLN26575.1"/>
    <property type="molecule type" value="Genomic_DNA"/>
</dbReference>
<gene>
    <name evidence="2" type="ORF">DSOL_4926</name>
    <name evidence="1" type="ORF">DSOL_5286</name>
</gene>
<evidence type="ECO:0000313" key="1">
    <source>
        <dbReference type="EMBL" id="OLN25598.1"/>
    </source>
</evidence>
<keyword evidence="3" id="KW-1185">Reference proteome</keyword>
<evidence type="ECO:0000313" key="3">
    <source>
        <dbReference type="Proteomes" id="UP000186102"/>
    </source>
</evidence>
<protein>
    <submittedName>
        <fullName evidence="2">Uncharacterized protein</fullName>
    </submittedName>
</protein>
<dbReference type="Proteomes" id="UP000186102">
    <property type="component" value="Unassembled WGS sequence"/>
</dbReference>
<proteinExistence type="predicted"/>
<reference evidence="2 3" key="1">
    <citation type="submission" date="2016-09" db="EMBL/GenBank/DDBJ databases">
        <title>Complete genome of Desulfosporosinus sp. OL.</title>
        <authorList>
            <person name="Mardanov A."/>
            <person name="Beletsky A."/>
            <person name="Panova A."/>
            <person name="Karnachuk O."/>
            <person name="Ravin N."/>
        </authorList>
    </citation>
    <scope>NUCLEOTIDE SEQUENCE [LARGE SCALE GENOMIC DNA]</scope>
    <source>
        <strain evidence="2 3">OL</strain>
    </source>
</reference>
<dbReference type="STRING" id="1888891.DSOL_4926"/>
<name>A0A1Q8QGX7_9FIRM</name>
<comment type="caution">
    <text evidence="2">The sequence shown here is derived from an EMBL/GenBank/DDBJ whole genome shotgun (WGS) entry which is preliminary data.</text>
</comment>